<sequence>MYSNLFTHKLGIHKHQLHQQKTAEFLHIIAKDVIVSFCDISFKGSNTKVKIKHLGENKHKNWLMHNDRK</sequence>
<reference evidence="1" key="1">
    <citation type="submission" date="2014-11" db="EMBL/GenBank/DDBJ databases">
        <authorList>
            <person name="Amaro Gonzalez C."/>
        </authorList>
    </citation>
    <scope>NUCLEOTIDE SEQUENCE</scope>
</reference>
<name>A0A0E9VI70_ANGAN</name>
<organism evidence="1">
    <name type="scientific">Anguilla anguilla</name>
    <name type="common">European freshwater eel</name>
    <name type="synonym">Muraena anguilla</name>
    <dbReference type="NCBI Taxonomy" id="7936"/>
    <lineage>
        <taxon>Eukaryota</taxon>
        <taxon>Metazoa</taxon>
        <taxon>Chordata</taxon>
        <taxon>Craniata</taxon>
        <taxon>Vertebrata</taxon>
        <taxon>Euteleostomi</taxon>
        <taxon>Actinopterygii</taxon>
        <taxon>Neopterygii</taxon>
        <taxon>Teleostei</taxon>
        <taxon>Anguilliformes</taxon>
        <taxon>Anguillidae</taxon>
        <taxon>Anguilla</taxon>
    </lineage>
</organism>
<dbReference type="EMBL" id="GBXM01030768">
    <property type="protein sequence ID" value="JAH77809.1"/>
    <property type="molecule type" value="Transcribed_RNA"/>
</dbReference>
<protein>
    <submittedName>
        <fullName evidence="1">Uncharacterized protein</fullName>
    </submittedName>
</protein>
<dbReference type="AlphaFoldDB" id="A0A0E9VI70"/>
<evidence type="ECO:0000313" key="1">
    <source>
        <dbReference type="EMBL" id="JAH77809.1"/>
    </source>
</evidence>
<accession>A0A0E9VI70</accession>
<reference evidence="1" key="2">
    <citation type="journal article" date="2015" name="Fish Shellfish Immunol.">
        <title>Early steps in the European eel (Anguilla anguilla)-Vibrio vulnificus interaction in the gills: Role of the RtxA13 toxin.</title>
        <authorList>
            <person name="Callol A."/>
            <person name="Pajuelo D."/>
            <person name="Ebbesson L."/>
            <person name="Teles M."/>
            <person name="MacKenzie S."/>
            <person name="Amaro C."/>
        </authorList>
    </citation>
    <scope>NUCLEOTIDE SEQUENCE</scope>
</reference>
<proteinExistence type="predicted"/>